<organism evidence="1 2">
    <name type="scientific">Amycolatopsis xylanica</name>
    <dbReference type="NCBI Taxonomy" id="589385"/>
    <lineage>
        <taxon>Bacteria</taxon>
        <taxon>Bacillati</taxon>
        <taxon>Actinomycetota</taxon>
        <taxon>Actinomycetes</taxon>
        <taxon>Pseudonocardiales</taxon>
        <taxon>Pseudonocardiaceae</taxon>
        <taxon>Amycolatopsis</taxon>
    </lineage>
</organism>
<reference evidence="1 2" key="1">
    <citation type="submission" date="2016-10" db="EMBL/GenBank/DDBJ databases">
        <authorList>
            <person name="de Groot N.N."/>
        </authorList>
    </citation>
    <scope>NUCLEOTIDE SEQUENCE [LARGE SCALE GENOMIC DNA]</scope>
    <source>
        <strain evidence="1 2">CPCC 202699</strain>
    </source>
</reference>
<proteinExistence type="predicted"/>
<dbReference type="RefSeq" id="WP_091296082.1">
    <property type="nucleotide sequence ID" value="NZ_FNON01000009.1"/>
</dbReference>
<accession>A0A1H3PYQ8</accession>
<dbReference type="EMBL" id="FNON01000009">
    <property type="protein sequence ID" value="SDZ06444.1"/>
    <property type="molecule type" value="Genomic_DNA"/>
</dbReference>
<gene>
    <name evidence="1" type="ORF">SAMN05421504_1097</name>
</gene>
<keyword evidence="2" id="KW-1185">Reference proteome</keyword>
<evidence type="ECO:0000313" key="1">
    <source>
        <dbReference type="EMBL" id="SDZ06444.1"/>
    </source>
</evidence>
<dbReference type="AlphaFoldDB" id="A0A1H3PYQ8"/>
<name>A0A1H3PYQ8_9PSEU</name>
<dbReference type="Proteomes" id="UP000199515">
    <property type="component" value="Unassembled WGS sequence"/>
</dbReference>
<sequence>MSDFMMDAVQAEVAYRTEQLQRAGRSAWVDRADRLGRRLRARWATEVKVPEQERRAAERVTADQAR</sequence>
<protein>
    <submittedName>
        <fullName evidence="1">Uncharacterized protein</fullName>
    </submittedName>
</protein>
<evidence type="ECO:0000313" key="2">
    <source>
        <dbReference type="Proteomes" id="UP000199515"/>
    </source>
</evidence>
<dbReference type="STRING" id="589385.SAMN05421504_1097"/>